<dbReference type="Gene3D" id="1.20.1250.20">
    <property type="entry name" value="MFS general substrate transporter like domains"/>
    <property type="match status" value="1"/>
</dbReference>
<dbReference type="InterPro" id="IPR005828">
    <property type="entry name" value="MFS_sugar_transport-like"/>
</dbReference>
<comment type="similarity">
    <text evidence="2 7">Belongs to the major facilitator superfamily. Sugar transporter (TC 2.A.1.1) family.</text>
</comment>
<dbReference type="EMBL" id="JAKWBI020000196">
    <property type="protein sequence ID" value="KAJ2899466.1"/>
    <property type="molecule type" value="Genomic_DNA"/>
</dbReference>
<dbReference type="NCBIfam" id="TIGR00879">
    <property type="entry name" value="SP"/>
    <property type="match status" value="1"/>
</dbReference>
<organism evidence="11 12">
    <name type="scientific">Zalerion maritima</name>
    <dbReference type="NCBI Taxonomy" id="339359"/>
    <lineage>
        <taxon>Eukaryota</taxon>
        <taxon>Fungi</taxon>
        <taxon>Dikarya</taxon>
        <taxon>Ascomycota</taxon>
        <taxon>Pezizomycotina</taxon>
        <taxon>Sordariomycetes</taxon>
        <taxon>Lulworthiomycetidae</taxon>
        <taxon>Lulworthiales</taxon>
        <taxon>Lulworthiaceae</taxon>
        <taxon>Zalerion</taxon>
    </lineage>
</organism>
<dbReference type="InterPro" id="IPR020846">
    <property type="entry name" value="MFS_dom"/>
</dbReference>
<sequence length="620" mass="66890">MTASRWMPAKGTRRLWYLCWFFALGSFEWGYNIGILSSILIHPGFVSLLSWPHGRSNPSQKGLVTSSYHLGALLSYLFLSQPLSDRLGRRHACLGAVLVSSTGTLLQMCAAGSPRTALLLLVAGRCATGVGSAVMSTTVPTYQAEVAPSGERGRYVVGSHVGFVGGLSLGFWVGFWVAGWEDTKFARTHGWRVGLAVQFVPALVFAAGLPWTPETPRWLVARGRVGKARRNLAWLREGIMEGEEVEGELREIEKGVRALGADINHEAGEGAGRPAAGVVVSFWQSTKELVQLPPLRRRLWRATLLHFMGQMCGATAMKYYLPTLFKSLGFGTRVALMAGGIESLMKIPFTLLDAFLIDRFGRRWTLTVGCAMMAVGMGVNALVPLPGKKGEREGEGNGMGGVGGEGNIDRSAAWIAVGFIFVYAMGYSVGFGPATWVYSSEIFPTHHRSRGLNLSAAGRSIGSLVTSQIWPVGIARTHQNVYFYFTTVNLVCIPIIWLFYPETARVSLENMDILFGSISDAGEPRRSSRNPRAGSGGGSGTYGAEDALLGRNSVESGGDGLGEDGDEGTEEVSDGSDEEADYGWPAYRDEEDGSPKSIRSTGSSGPMRVFTSLTLRSIQT</sequence>
<evidence type="ECO:0000259" key="10">
    <source>
        <dbReference type="PROSITE" id="PS50850"/>
    </source>
</evidence>
<feature type="transmembrane region" description="Helical" evidence="9">
    <location>
        <begin position="412"/>
        <end position="439"/>
    </location>
</feature>
<evidence type="ECO:0000256" key="7">
    <source>
        <dbReference type="RuleBase" id="RU003346"/>
    </source>
</evidence>
<dbReference type="SUPFAM" id="SSF103473">
    <property type="entry name" value="MFS general substrate transporter"/>
    <property type="match status" value="1"/>
</dbReference>
<comment type="subcellular location">
    <subcellularLocation>
        <location evidence="1">Membrane</location>
        <topology evidence="1">Multi-pass membrane protein</topology>
    </subcellularLocation>
</comment>
<evidence type="ECO:0000256" key="9">
    <source>
        <dbReference type="SAM" id="Phobius"/>
    </source>
</evidence>
<dbReference type="GO" id="GO:0005351">
    <property type="term" value="F:carbohydrate:proton symporter activity"/>
    <property type="evidence" value="ECO:0007669"/>
    <property type="project" value="TreeGrafter"/>
</dbReference>
<keyword evidence="6 9" id="KW-0472">Membrane</keyword>
<keyword evidence="4 9" id="KW-0812">Transmembrane</keyword>
<feature type="domain" description="Major facilitator superfamily (MFS) profile" evidence="10">
    <location>
        <begin position="18"/>
        <end position="504"/>
    </location>
</feature>
<evidence type="ECO:0000256" key="1">
    <source>
        <dbReference type="ARBA" id="ARBA00004141"/>
    </source>
</evidence>
<accession>A0AAD5RN21</accession>
<protein>
    <submittedName>
        <fullName evidence="11">Sugar transporter STL1-like protein 8</fullName>
    </submittedName>
</protein>
<feature type="transmembrane region" description="Helical" evidence="9">
    <location>
        <begin position="364"/>
        <end position="383"/>
    </location>
</feature>
<proteinExistence type="inferred from homology"/>
<dbReference type="PRINTS" id="PR00171">
    <property type="entry name" value="SUGRTRNSPORT"/>
</dbReference>
<dbReference type="PANTHER" id="PTHR48022">
    <property type="entry name" value="PLASTIDIC GLUCOSE TRANSPORTER 4"/>
    <property type="match status" value="1"/>
</dbReference>
<evidence type="ECO:0000256" key="2">
    <source>
        <dbReference type="ARBA" id="ARBA00010992"/>
    </source>
</evidence>
<feature type="compositionally biased region" description="Acidic residues" evidence="8">
    <location>
        <begin position="561"/>
        <end position="581"/>
    </location>
</feature>
<feature type="transmembrane region" description="Helical" evidence="9">
    <location>
        <begin position="62"/>
        <end position="79"/>
    </location>
</feature>
<dbReference type="InterPro" id="IPR036259">
    <property type="entry name" value="MFS_trans_sf"/>
</dbReference>
<evidence type="ECO:0000313" key="11">
    <source>
        <dbReference type="EMBL" id="KAJ2899466.1"/>
    </source>
</evidence>
<evidence type="ECO:0000256" key="5">
    <source>
        <dbReference type="ARBA" id="ARBA00022989"/>
    </source>
</evidence>
<evidence type="ECO:0000256" key="3">
    <source>
        <dbReference type="ARBA" id="ARBA00022448"/>
    </source>
</evidence>
<dbReference type="InterPro" id="IPR003663">
    <property type="entry name" value="Sugar/inositol_transpt"/>
</dbReference>
<evidence type="ECO:0000256" key="8">
    <source>
        <dbReference type="SAM" id="MobiDB-lite"/>
    </source>
</evidence>
<name>A0AAD5RN21_9PEZI</name>
<evidence type="ECO:0000256" key="6">
    <source>
        <dbReference type="ARBA" id="ARBA00023136"/>
    </source>
</evidence>
<keyword evidence="11" id="KW-0762">Sugar transport</keyword>
<gene>
    <name evidence="11" type="ORF">MKZ38_003023</name>
</gene>
<dbReference type="PROSITE" id="PS50850">
    <property type="entry name" value="MFS"/>
    <property type="match status" value="1"/>
</dbReference>
<comment type="caution">
    <text evidence="11">The sequence shown here is derived from an EMBL/GenBank/DDBJ whole genome shotgun (WGS) entry which is preliminary data.</text>
</comment>
<feature type="transmembrane region" description="Helical" evidence="9">
    <location>
        <begin position="15"/>
        <end position="42"/>
    </location>
</feature>
<dbReference type="Pfam" id="PF00083">
    <property type="entry name" value="Sugar_tr"/>
    <property type="match status" value="1"/>
</dbReference>
<reference evidence="11" key="1">
    <citation type="submission" date="2022-07" db="EMBL/GenBank/DDBJ databases">
        <title>Draft genome sequence of Zalerion maritima ATCC 34329, a (micro)plastics degrading marine fungus.</title>
        <authorList>
            <person name="Paco A."/>
            <person name="Goncalves M.F.M."/>
            <person name="Rocha-Santos T.A.P."/>
            <person name="Alves A."/>
        </authorList>
    </citation>
    <scope>NUCLEOTIDE SEQUENCE</scope>
    <source>
        <strain evidence="11">ATCC 34329</strain>
    </source>
</reference>
<feature type="transmembrane region" description="Helical" evidence="9">
    <location>
        <begin position="116"/>
        <end position="135"/>
    </location>
</feature>
<dbReference type="InterPro" id="IPR050360">
    <property type="entry name" value="MFS_Sugar_Transporters"/>
</dbReference>
<dbReference type="PANTHER" id="PTHR48022:SF14">
    <property type="entry name" value="MAJOR FACILITATOR SUPERFAMILY (MFS) PROFILE DOMAIN-CONTAINING PROTEIN-RELATED"/>
    <property type="match status" value="1"/>
</dbReference>
<dbReference type="Proteomes" id="UP001201980">
    <property type="component" value="Unassembled WGS sequence"/>
</dbReference>
<feature type="transmembrane region" description="Helical" evidence="9">
    <location>
        <begin position="482"/>
        <end position="500"/>
    </location>
</feature>
<feature type="region of interest" description="Disordered" evidence="8">
    <location>
        <begin position="522"/>
        <end position="620"/>
    </location>
</feature>
<dbReference type="AlphaFoldDB" id="A0AAD5RN21"/>
<feature type="transmembrane region" description="Helical" evidence="9">
    <location>
        <begin position="451"/>
        <end position="470"/>
    </location>
</feature>
<keyword evidence="12" id="KW-1185">Reference proteome</keyword>
<feature type="compositionally biased region" description="Polar residues" evidence="8">
    <location>
        <begin position="611"/>
        <end position="620"/>
    </location>
</feature>
<feature type="transmembrane region" description="Helical" evidence="9">
    <location>
        <begin position="155"/>
        <end position="178"/>
    </location>
</feature>
<keyword evidence="5 9" id="KW-1133">Transmembrane helix</keyword>
<evidence type="ECO:0000313" key="12">
    <source>
        <dbReference type="Proteomes" id="UP001201980"/>
    </source>
</evidence>
<dbReference type="GO" id="GO:0016020">
    <property type="term" value="C:membrane"/>
    <property type="evidence" value="ECO:0007669"/>
    <property type="project" value="UniProtKB-SubCell"/>
</dbReference>
<keyword evidence="3 7" id="KW-0813">Transport</keyword>
<evidence type="ECO:0000256" key="4">
    <source>
        <dbReference type="ARBA" id="ARBA00022692"/>
    </source>
</evidence>
<feature type="transmembrane region" description="Helical" evidence="9">
    <location>
        <begin position="190"/>
        <end position="212"/>
    </location>
</feature>